<dbReference type="Pfam" id="PF01529">
    <property type="entry name" value="DHHC"/>
    <property type="match status" value="1"/>
</dbReference>
<evidence type="ECO:0000259" key="8">
    <source>
        <dbReference type="Pfam" id="PF01529"/>
    </source>
</evidence>
<keyword evidence="3 7" id="KW-0812">Transmembrane</keyword>
<name>A0A7R9MI30_9ACAR</name>
<dbReference type="GO" id="GO:0019706">
    <property type="term" value="F:protein-cysteine S-palmitoyltransferase activity"/>
    <property type="evidence" value="ECO:0007669"/>
    <property type="project" value="UniProtKB-EC"/>
</dbReference>
<evidence type="ECO:0000313" key="9">
    <source>
        <dbReference type="EMBL" id="CAD7660649.1"/>
    </source>
</evidence>
<dbReference type="InterPro" id="IPR001594">
    <property type="entry name" value="Palmitoyltrfase_DHHC"/>
</dbReference>
<dbReference type="GO" id="GO:0005794">
    <property type="term" value="C:Golgi apparatus"/>
    <property type="evidence" value="ECO:0007669"/>
    <property type="project" value="TreeGrafter"/>
</dbReference>
<keyword evidence="5 7" id="KW-0472">Membrane</keyword>
<organism evidence="9">
    <name type="scientific">Oppiella nova</name>
    <dbReference type="NCBI Taxonomy" id="334625"/>
    <lineage>
        <taxon>Eukaryota</taxon>
        <taxon>Metazoa</taxon>
        <taxon>Ecdysozoa</taxon>
        <taxon>Arthropoda</taxon>
        <taxon>Chelicerata</taxon>
        <taxon>Arachnida</taxon>
        <taxon>Acari</taxon>
        <taxon>Acariformes</taxon>
        <taxon>Sarcoptiformes</taxon>
        <taxon>Oribatida</taxon>
        <taxon>Brachypylina</taxon>
        <taxon>Oppioidea</taxon>
        <taxon>Oppiidae</taxon>
        <taxon>Oppiella</taxon>
    </lineage>
</organism>
<comment type="catalytic activity">
    <reaction evidence="7">
        <text>L-cysteinyl-[protein] + hexadecanoyl-CoA = S-hexadecanoyl-L-cysteinyl-[protein] + CoA</text>
        <dbReference type="Rhea" id="RHEA:36683"/>
        <dbReference type="Rhea" id="RHEA-COMP:10131"/>
        <dbReference type="Rhea" id="RHEA-COMP:11032"/>
        <dbReference type="ChEBI" id="CHEBI:29950"/>
        <dbReference type="ChEBI" id="CHEBI:57287"/>
        <dbReference type="ChEBI" id="CHEBI:57379"/>
        <dbReference type="ChEBI" id="CHEBI:74151"/>
        <dbReference type="EC" id="2.3.1.225"/>
    </reaction>
</comment>
<proteinExistence type="inferred from homology"/>
<dbReference type="EMBL" id="CAJPVJ010020893">
    <property type="protein sequence ID" value="CAG2177787.1"/>
    <property type="molecule type" value="Genomic_DNA"/>
</dbReference>
<evidence type="ECO:0000256" key="1">
    <source>
        <dbReference type="ARBA" id="ARBA00004141"/>
    </source>
</evidence>
<dbReference type="EMBL" id="OC935718">
    <property type="protein sequence ID" value="CAD7660649.1"/>
    <property type="molecule type" value="Genomic_DNA"/>
</dbReference>
<keyword evidence="4 7" id="KW-1133">Transmembrane helix</keyword>
<evidence type="ECO:0000313" key="10">
    <source>
        <dbReference type="Proteomes" id="UP000728032"/>
    </source>
</evidence>
<reference evidence="9" key="1">
    <citation type="submission" date="2020-11" db="EMBL/GenBank/DDBJ databases">
        <authorList>
            <person name="Tran Van P."/>
        </authorList>
    </citation>
    <scope>NUCLEOTIDE SEQUENCE</scope>
</reference>
<dbReference type="AlphaFoldDB" id="A0A7R9MI30"/>
<comment type="subcellular location">
    <subcellularLocation>
        <location evidence="1">Membrane</location>
        <topology evidence="1">Multi-pass membrane protein</topology>
    </subcellularLocation>
</comment>
<evidence type="ECO:0000256" key="6">
    <source>
        <dbReference type="ARBA" id="ARBA00023315"/>
    </source>
</evidence>
<evidence type="ECO:0000256" key="7">
    <source>
        <dbReference type="RuleBase" id="RU079119"/>
    </source>
</evidence>
<keyword evidence="6 7" id="KW-0012">Acyltransferase</keyword>
<feature type="domain" description="Palmitoyltransferase DHHC" evidence="8">
    <location>
        <begin position="87"/>
        <end position="226"/>
    </location>
</feature>
<dbReference type="OrthoDB" id="302728at2759"/>
<dbReference type="GO" id="GO:0006612">
    <property type="term" value="P:protein targeting to membrane"/>
    <property type="evidence" value="ECO:0007669"/>
    <property type="project" value="TreeGrafter"/>
</dbReference>
<sequence length="283" mass="32006">MKLAKLKPKNVSDAIGTLFLVLAVGSTFIFEVQMVLPRIHTIDATVNYFHISAGIFIVFNIMSNLWCLMTTENSTAGLMMPSVLKPNWRFCMVCEGNSPPRSYHCQICDECVLKRDHHCVFSGCCIGYKNFRFYYGLLLYVGIGGFYATVLNQFFVWEALGGFSWITVANHLLPFPFWLFGRISFPVMVYTFISIVDLCGFLFGVSLLYYHSMLMINNQTTYEKNKGITQYSLGHWKTNVVENLGSNWVAAILLSPLVSSPLPRNGIDFPTIKENSLNSSKSK</sequence>
<dbReference type="Proteomes" id="UP000728032">
    <property type="component" value="Unassembled WGS sequence"/>
</dbReference>
<feature type="transmembrane region" description="Helical" evidence="7">
    <location>
        <begin position="137"/>
        <end position="156"/>
    </location>
</feature>
<dbReference type="GO" id="GO:0005783">
    <property type="term" value="C:endoplasmic reticulum"/>
    <property type="evidence" value="ECO:0007669"/>
    <property type="project" value="TreeGrafter"/>
</dbReference>
<dbReference type="PANTHER" id="PTHR22883:SF414">
    <property type="entry name" value="PALMITOYLTRANSFERASE ZDHHC24-RELATED"/>
    <property type="match status" value="1"/>
</dbReference>
<comment type="domain">
    <text evidence="7">The DHHC domain is required for palmitoyltransferase activity.</text>
</comment>
<evidence type="ECO:0000256" key="3">
    <source>
        <dbReference type="ARBA" id="ARBA00022692"/>
    </source>
</evidence>
<feature type="transmembrane region" description="Helical" evidence="7">
    <location>
        <begin position="48"/>
        <end position="69"/>
    </location>
</feature>
<comment type="similarity">
    <text evidence="7">Belongs to the DHHC palmitoyltransferase family.</text>
</comment>
<dbReference type="GO" id="GO:0016020">
    <property type="term" value="C:membrane"/>
    <property type="evidence" value="ECO:0007669"/>
    <property type="project" value="UniProtKB-SubCell"/>
</dbReference>
<evidence type="ECO:0000256" key="5">
    <source>
        <dbReference type="ARBA" id="ARBA00023136"/>
    </source>
</evidence>
<feature type="transmembrane region" description="Helical" evidence="7">
    <location>
        <begin position="12"/>
        <end position="36"/>
    </location>
</feature>
<keyword evidence="10" id="KW-1185">Reference proteome</keyword>
<evidence type="ECO:0000256" key="2">
    <source>
        <dbReference type="ARBA" id="ARBA00022679"/>
    </source>
</evidence>
<accession>A0A7R9MI30</accession>
<dbReference type="EC" id="2.3.1.225" evidence="7"/>
<feature type="transmembrane region" description="Helical" evidence="7">
    <location>
        <begin position="187"/>
        <end position="210"/>
    </location>
</feature>
<keyword evidence="2 7" id="KW-0808">Transferase</keyword>
<protein>
    <recommendedName>
        <fullName evidence="7">Palmitoyltransferase</fullName>
        <ecNumber evidence="7">2.3.1.225</ecNumber>
    </recommendedName>
</protein>
<dbReference type="PROSITE" id="PS50216">
    <property type="entry name" value="DHHC"/>
    <property type="match status" value="1"/>
</dbReference>
<dbReference type="InterPro" id="IPR039859">
    <property type="entry name" value="PFA4/ZDH16/20/ERF2-like"/>
</dbReference>
<gene>
    <name evidence="9" type="ORF">ONB1V03_LOCUS17214</name>
</gene>
<dbReference type="PANTHER" id="PTHR22883">
    <property type="entry name" value="ZINC FINGER DHHC DOMAIN CONTAINING PROTEIN"/>
    <property type="match status" value="1"/>
</dbReference>
<evidence type="ECO:0000256" key="4">
    <source>
        <dbReference type="ARBA" id="ARBA00022989"/>
    </source>
</evidence>